<dbReference type="GO" id="GO:0016747">
    <property type="term" value="F:acyltransferase activity, transferring groups other than amino-acyl groups"/>
    <property type="evidence" value="ECO:0007669"/>
    <property type="project" value="InterPro"/>
</dbReference>
<dbReference type="InterPro" id="IPR050832">
    <property type="entry name" value="Bact_Acetyltransf"/>
</dbReference>
<dbReference type="AlphaFoldDB" id="A0A2S4JU66"/>
<dbReference type="PROSITE" id="PS51186">
    <property type="entry name" value="GNAT"/>
    <property type="match status" value="1"/>
</dbReference>
<feature type="domain" description="N-acetyltransferase" evidence="3">
    <location>
        <begin position="1"/>
        <end position="139"/>
    </location>
</feature>
<keyword evidence="1" id="KW-0808">Transferase</keyword>
<dbReference type="EMBL" id="LPWH01000055">
    <property type="protein sequence ID" value="POR03069.1"/>
    <property type="molecule type" value="Genomic_DNA"/>
</dbReference>
<dbReference type="Pfam" id="PF13673">
    <property type="entry name" value="Acetyltransf_10"/>
    <property type="match status" value="1"/>
</dbReference>
<evidence type="ECO:0000256" key="1">
    <source>
        <dbReference type="ARBA" id="ARBA00022679"/>
    </source>
</evidence>
<dbReference type="SUPFAM" id="SSF55729">
    <property type="entry name" value="Acyl-CoA N-acyltransferases (Nat)"/>
    <property type="match status" value="1"/>
</dbReference>
<evidence type="ECO:0000259" key="3">
    <source>
        <dbReference type="PROSITE" id="PS51186"/>
    </source>
</evidence>
<proteinExistence type="predicted"/>
<protein>
    <recommendedName>
        <fullName evidence="3">N-acetyltransferase domain-containing protein</fullName>
    </recommendedName>
</protein>
<evidence type="ECO:0000313" key="5">
    <source>
        <dbReference type="Proteomes" id="UP000237350"/>
    </source>
</evidence>
<organism evidence="4 5">
    <name type="scientific">Alkalispirochaeta sphaeroplastigenens</name>
    <dbReference type="NCBI Taxonomy" id="1187066"/>
    <lineage>
        <taxon>Bacteria</taxon>
        <taxon>Pseudomonadati</taxon>
        <taxon>Spirochaetota</taxon>
        <taxon>Spirochaetia</taxon>
        <taxon>Spirochaetales</taxon>
        <taxon>Spirochaetaceae</taxon>
        <taxon>Alkalispirochaeta</taxon>
    </lineage>
</organism>
<sequence length="141" mass="15769">MEIRIVSFAEAEREIRAIRDEVFGSEQGVPREIDWDGEDSSCTHALALEKDGTPLGTGRLQKTGKIGRMAVLPTWRGQGAGGHILTALLESARRQGLDKVYLHAQIQAIPFYRSYGFEPEGPEFTEADLRHIRMIRHLPGD</sequence>
<evidence type="ECO:0000256" key="2">
    <source>
        <dbReference type="ARBA" id="ARBA00023315"/>
    </source>
</evidence>
<evidence type="ECO:0000313" key="4">
    <source>
        <dbReference type="EMBL" id="POR03069.1"/>
    </source>
</evidence>
<dbReference type="PANTHER" id="PTHR43877">
    <property type="entry name" value="AMINOALKYLPHOSPHONATE N-ACETYLTRANSFERASE-RELATED-RELATED"/>
    <property type="match status" value="1"/>
</dbReference>
<name>A0A2S4JU66_9SPIO</name>
<keyword evidence="2" id="KW-0012">Acyltransferase</keyword>
<dbReference type="OrthoDB" id="370477at2"/>
<dbReference type="CDD" id="cd04301">
    <property type="entry name" value="NAT_SF"/>
    <property type="match status" value="1"/>
</dbReference>
<dbReference type="Gene3D" id="3.40.630.30">
    <property type="match status" value="1"/>
</dbReference>
<dbReference type="Proteomes" id="UP000237350">
    <property type="component" value="Unassembled WGS sequence"/>
</dbReference>
<accession>A0A2S4JU66</accession>
<dbReference type="InterPro" id="IPR000182">
    <property type="entry name" value="GNAT_dom"/>
</dbReference>
<keyword evidence="5" id="KW-1185">Reference proteome</keyword>
<reference evidence="5" key="1">
    <citation type="submission" date="2015-12" db="EMBL/GenBank/DDBJ databases">
        <authorList>
            <person name="Lodha T.D."/>
            <person name="Chintalapati S."/>
            <person name="Chintalapati V.R."/>
            <person name="Sravanthi T."/>
        </authorList>
    </citation>
    <scope>NUCLEOTIDE SEQUENCE [LARGE SCALE GENOMIC DNA]</scope>
    <source>
        <strain evidence="5">JC133</strain>
    </source>
</reference>
<gene>
    <name evidence="4" type="ORF">AU468_05805</name>
</gene>
<comment type="caution">
    <text evidence="4">The sequence shown here is derived from an EMBL/GenBank/DDBJ whole genome shotgun (WGS) entry which is preliminary data.</text>
</comment>
<dbReference type="RefSeq" id="WP_103679910.1">
    <property type="nucleotide sequence ID" value="NZ_LPWH01000055.1"/>
</dbReference>
<dbReference type="InterPro" id="IPR016181">
    <property type="entry name" value="Acyl_CoA_acyltransferase"/>
</dbReference>